<evidence type="ECO:0000256" key="3">
    <source>
        <dbReference type="ARBA" id="ARBA00022475"/>
    </source>
</evidence>
<feature type="transmembrane region" description="Helical" evidence="7">
    <location>
        <begin position="187"/>
        <end position="208"/>
    </location>
</feature>
<evidence type="ECO:0000256" key="7">
    <source>
        <dbReference type="SAM" id="Phobius"/>
    </source>
</evidence>
<gene>
    <name evidence="8" type="ORF">LCGC14_1104530</name>
</gene>
<feature type="transmembrane region" description="Helical" evidence="7">
    <location>
        <begin position="220"/>
        <end position="240"/>
    </location>
</feature>
<evidence type="ECO:0000256" key="6">
    <source>
        <dbReference type="ARBA" id="ARBA00023136"/>
    </source>
</evidence>
<proteinExistence type="inferred from homology"/>
<dbReference type="GO" id="GO:0005886">
    <property type="term" value="C:plasma membrane"/>
    <property type="evidence" value="ECO:0007669"/>
    <property type="project" value="UniProtKB-SubCell"/>
</dbReference>
<dbReference type="AlphaFoldDB" id="A0A0F9PRK8"/>
<dbReference type="PANTHER" id="PTHR34856:SF2">
    <property type="entry name" value="PROTEIN NRFD"/>
    <property type="match status" value="1"/>
</dbReference>
<feature type="transmembrane region" description="Helical" evidence="7">
    <location>
        <begin position="79"/>
        <end position="99"/>
    </location>
</feature>
<name>A0A0F9PRK8_9ZZZZ</name>
<reference evidence="8" key="1">
    <citation type="journal article" date="2015" name="Nature">
        <title>Complex archaea that bridge the gap between prokaryotes and eukaryotes.</title>
        <authorList>
            <person name="Spang A."/>
            <person name="Saw J.H."/>
            <person name="Jorgensen S.L."/>
            <person name="Zaremba-Niedzwiedzka K."/>
            <person name="Martijn J."/>
            <person name="Lind A.E."/>
            <person name="van Eijk R."/>
            <person name="Schleper C."/>
            <person name="Guy L."/>
            <person name="Ettema T.J."/>
        </authorList>
    </citation>
    <scope>NUCLEOTIDE SEQUENCE</scope>
</reference>
<dbReference type="EMBL" id="LAZR01005000">
    <property type="protein sequence ID" value="KKN03756.1"/>
    <property type="molecule type" value="Genomic_DNA"/>
</dbReference>
<evidence type="ECO:0000256" key="5">
    <source>
        <dbReference type="ARBA" id="ARBA00022989"/>
    </source>
</evidence>
<accession>A0A0F9PRK8</accession>
<feature type="transmembrane region" description="Helical" evidence="7">
    <location>
        <begin position="111"/>
        <end position="132"/>
    </location>
</feature>
<dbReference type="Gene3D" id="1.20.1630.10">
    <property type="entry name" value="Formate dehydrogenase/DMSO reductase domain"/>
    <property type="match status" value="1"/>
</dbReference>
<dbReference type="PANTHER" id="PTHR34856">
    <property type="entry name" value="PROTEIN NRFD"/>
    <property type="match status" value="1"/>
</dbReference>
<dbReference type="InterPro" id="IPR005614">
    <property type="entry name" value="NrfD-like"/>
</dbReference>
<keyword evidence="6 7" id="KW-0472">Membrane</keyword>
<comment type="similarity">
    <text evidence="2">Belongs to the NrfD family.</text>
</comment>
<comment type="subcellular location">
    <subcellularLocation>
        <location evidence="1">Cell membrane</location>
        <topology evidence="1">Multi-pass membrane protein</topology>
    </subcellularLocation>
</comment>
<dbReference type="Pfam" id="PF03916">
    <property type="entry name" value="NrfD"/>
    <property type="match status" value="1"/>
</dbReference>
<sequence>ELRPLARTAAIAAPVAIAIGLLFLLVDLGKPFRAFRLFMSFNPRSALSWGVWFLNIFFMFSLLRAWQVLKGKVDAAGKLGWVGGIFAVLVGSYTGVLLMQSPGRPLWDTPAVPLLFLNGALISGIALALLASGSRVAATARTKVGKWLAGLLVLELALVAVELIALFNAGGESAAAAKGLFGGVYGFLFLAVEIGLGAILPVCILLAGRKSAAAHAVASVLILLGIFAMRFVVVIGGQMIN</sequence>
<protein>
    <recommendedName>
        <fullName evidence="9">Polysulfide reductase</fullName>
    </recommendedName>
</protein>
<dbReference type="InterPro" id="IPR052049">
    <property type="entry name" value="Electron_transfer_protein"/>
</dbReference>
<evidence type="ECO:0008006" key="9">
    <source>
        <dbReference type="Google" id="ProtNLM"/>
    </source>
</evidence>
<evidence type="ECO:0000256" key="1">
    <source>
        <dbReference type="ARBA" id="ARBA00004651"/>
    </source>
</evidence>
<keyword evidence="4 7" id="KW-0812">Transmembrane</keyword>
<evidence type="ECO:0000256" key="2">
    <source>
        <dbReference type="ARBA" id="ARBA00008929"/>
    </source>
</evidence>
<keyword evidence="3" id="KW-1003">Cell membrane</keyword>
<evidence type="ECO:0000313" key="8">
    <source>
        <dbReference type="EMBL" id="KKN03756.1"/>
    </source>
</evidence>
<keyword evidence="5 7" id="KW-1133">Transmembrane helix</keyword>
<evidence type="ECO:0000256" key="4">
    <source>
        <dbReference type="ARBA" id="ARBA00022692"/>
    </source>
</evidence>
<feature type="transmembrane region" description="Helical" evidence="7">
    <location>
        <begin position="46"/>
        <end position="67"/>
    </location>
</feature>
<feature type="transmembrane region" description="Helical" evidence="7">
    <location>
        <begin position="7"/>
        <end position="26"/>
    </location>
</feature>
<feature type="transmembrane region" description="Helical" evidence="7">
    <location>
        <begin position="144"/>
        <end position="167"/>
    </location>
</feature>
<organism evidence="8">
    <name type="scientific">marine sediment metagenome</name>
    <dbReference type="NCBI Taxonomy" id="412755"/>
    <lineage>
        <taxon>unclassified sequences</taxon>
        <taxon>metagenomes</taxon>
        <taxon>ecological metagenomes</taxon>
    </lineage>
</organism>
<comment type="caution">
    <text evidence="8">The sequence shown here is derived from an EMBL/GenBank/DDBJ whole genome shotgun (WGS) entry which is preliminary data.</text>
</comment>
<feature type="non-terminal residue" evidence="8">
    <location>
        <position position="1"/>
    </location>
</feature>